<sequence length="344" mass="38736">MKIVFDPAPVAGGFRMPGYWIWCGSVIKGEDGRYHMFASRWPKSLPMHPGWLVASEIVRAVSDHPAGPYVYEETVLGARSPAYWDGCSVHNPHIVKVEGSYVLYYMGTTFPFPLPEEGEPLLPNDPLVVVARANKRIGVATAPSITGPWTRRDHPVLLPRPNHFDSFLVSNPAPCVHEDGSVKLIYKSRPYEGHSYGNMQLGLACAESVYGPYTRQPEPLFPPAIHIEDPFIWRTARGYEMIAKDMDGSICGERYSGVHAWSANGEQWKITTKPGEPVYSRRVRWDDGTERLMGNLERPFLLMEDGRPAWMFAATSDGSRGFYDCTETWNMAIPIREITENDDE</sequence>
<accession>A0A1R1B1V4</accession>
<organism evidence="1 2">
    <name type="scientific">Paenibacillus lautus</name>
    <name type="common">Bacillus lautus</name>
    <dbReference type="NCBI Taxonomy" id="1401"/>
    <lineage>
        <taxon>Bacteria</taxon>
        <taxon>Bacillati</taxon>
        <taxon>Bacillota</taxon>
        <taxon>Bacilli</taxon>
        <taxon>Bacillales</taxon>
        <taxon>Paenibacillaceae</taxon>
        <taxon>Paenibacillus</taxon>
    </lineage>
</organism>
<dbReference type="AlphaFoldDB" id="A0A1R1B1V4"/>
<evidence type="ECO:0000313" key="1">
    <source>
        <dbReference type="EMBL" id="OME92760.1"/>
    </source>
</evidence>
<dbReference type="Gene3D" id="2.115.10.20">
    <property type="entry name" value="Glycosyl hydrolase domain, family 43"/>
    <property type="match status" value="1"/>
</dbReference>
<dbReference type="CDD" id="cd08994">
    <property type="entry name" value="GH43_62_32_68_117_130-like"/>
    <property type="match status" value="1"/>
</dbReference>
<comment type="caution">
    <text evidence="1">The sequence shown here is derived from an EMBL/GenBank/DDBJ whole genome shotgun (WGS) entry which is preliminary data.</text>
</comment>
<name>A0A1R1B1V4_PAELA</name>
<dbReference type="SUPFAM" id="SSF75005">
    <property type="entry name" value="Arabinanase/levansucrase/invertase"/>
    <property type="match status" value="2"/>
</dbReference>
<dbReference type="GO" id="GO:0016787">
    <property type="term" value="F:hydrolase activity"/>
    <property type="evidence" value="ECO:0007669"/>
    <property type="project" value="UniProtKB-KW"/>
</dbReference>
<proteinExistence type="predicted"/>
<keyword evidence="1" id="KW-0378">Hydrolase</keyword>
<evidence type="ECO:0000313" key="2">
    <source>
        <dbReference type="Proteomes" id="UP000187074"/>
    </source>
</evidence>
<dbReference type="OrthoDB" id="9794572at2"/>
<gene>
    <name evidence="1" type="ORF">BK123_12820</name>
</gene>
<dbReference type="EMBL" id="MRTF01000004">
    <property type="protein sequence ID" value="OME92760.1"/>
    <property type="molecule type" value="Genomic_DNA"/>
</dbReference>
<dbReference type="Proteomes" id="UP000187074">
    <property type="component" value="Unassembled WGS sequence"/>
</dbReference>
<dbReference type="InterPro" id="IPR023296">
    <property type="entry name" value="Glyco_hydro_beta-prop_sf"/>
</dbReference>
<dbReference type="RefSeq" id="WP_076322790.1">
    <property type="nucleotide sequence ID" value="NZ_MRTF01000004.1"/>
</dbReference>
<dbReference type="STRING" id="1401.BK123_12820"/>
<reference evidence="1 2" key="1">
    <citation type="submission" date="2016-11" db="EMBL/GenBank/DDBJ databases">
        <title>Paenibacillus species isolates.</title>
        <authorList>
            <person name="Beno S.M."/>
        </authorList>
    </citation>
    <scope>NUCLEOTIDE SEQUENCE [LARGE SCALE GENOMIC DNA]</scope>
    <source>
        <strain evidence="1 2">FSL F4-0100</strain>
    </source>
</reference>
<protein>
    <submittedName>
        <fullName evidence="1">Glycosyl hydrolase family 43</fullName>
    </submittedName>
</protein>